<dbReference type="GO" id="GO:0004673">
    <property type="term" value="F:protein histidine kinase activity"/>
    <property type="evidence" value="ECO:0007669"/>
    <property type="project" value="UniProtKB-EC"/>
</dbReference>
<dbReference type="InterPro" id="IPR003594">
    <property type="entry name" value="HATPase_dom"/>
</dbReference>
<dbReference type="OMA" id="DMFAIEC"/>
<sequence>MENQETAVGGIDKCAVHLLRLLNSILYAAKEEAEAIVLENENFNIRGELKSLVDMFAIECRQKGLGIMLELAGVQTCKRCTSQPDNMPAEQEQANGHVISVRPEDAPEPINALAPHHTQADPSSRKVALVFEVEDTGPGIASNLKEKIFHEFVQGDGSMTRRHGGTGLGLYVAQSLVRKHRS</sequence>
<dbReference type="GO" id="GO:0000160">
    <property type="term" value="P:phosphorelay signal transduction system"/>
    <property type="evidence" value="ECO:0007669"/>
    <property type="project" value="UniProtKB-KW"/>
</dbReference>
<evidence type="ECO:0000259" key="6">
    <source>
        <dbReference type="PROSITE" id="PS50109"/>
    </source>
</evidence>
<dbReference type="InterPro" id="IPR050736">
    <property type="entry name" value="Sensor_HK_Regulatory"/>
</dbReference>
<dbReference type="InterPro" id="IPR005467">
    <property type="entry name" value="His_kinase_dom"/>
</dbReference>
<evidence type="ECO:0000256" key="4">
    <source>
        <dbReference type="ARBA" id="ARBA00022777"/>
    </source>
</evidence>
<dbReference type="InterPro" id="IPR036890">
    <property type="entry name" value="HATPase_C_sf"/>
</dbReference>
<evidence type="ECO:0000256" key="1">
    <source>
        <dbReference type="ARBA" id="ARBA00000085"/>
    </source>
</evidence>
<proteinExistence type="predicted"/>
<dbReference type="STRING" id="69332.A0A388KME8"/>
<dbReference type="InterPro" id="IPR004358">
    <property type="entry name" value="Sig_transdc_His_kin-like_C"/>
</dbReference>
<dbReference type="AlphaFoldDB" id="A0A388KME8"/>
<keyword evidence="8" id="KW-1185">Reference proteome</keyword>
<protein>
    <recommendedName>
        <fullName evidence="2">histidine kinase</fullName>
        <ecNumber evidence="2">2.7.13.3</ecNumber>
    </recommendedName>
</protein>
<dbReference type="OrthoDB" id="60033at2759"/>
<dbReference type="SMART" id="SM00387">
    <property type="entry name" value="HATPase_c"/>
    <property type="match status" value="1"/>
</dbReference>
<organism evidence="7 8">
    <name type="scientific">Chara braunii</name>
    <name type="common">Braun's stonewort</name>
    <dbReference type="NCBI Taxonomy" id="69332"/>
    <lineage>
        <taxon>Eukaryota</taxon>
        <taxon>Viridiplantae</taxon>
        <taxon>Streptophyta</taxon>
        <taxon>Charophyceae</taxon>
        <taxon>Charales</taxon>
        <taxon>Characeae</taxon>
        <taxon>Chara</taxon>
    </lineage>
</organism>
<comment type="caution">
    <text evidence="7">The sequence shown here is derived from an EMBL/GenBank/DDBJ whole genome shotgun (WGS) entry which is preliminary data.</text>
</comment>
<dbReference type="PANTHER" id="PTHR43711:SF1">
    <property type="entry name" value="HISTIDINE KINASE 1"/>
    <property type="match status" value="1"/>
</dbReference>
<keyword evidence="4" id="KW-0418">Kinase</keyword>
<feature type="domain" description="Histidine kinase" evidence="6">
    <location>
        <begin position="1"/>
        <end position="182"/>
    </location>
</feature>
<keyword evidence="5" id="KW-0902">Two-component regulatory system</keyword>
<dbReference type="Proteomes" id="UP000265515">
    <property type="component" value="Unassembled WGS sequence"/>
</dbReference>
<dbReference type="Pfam" id="PF02518">
    <property type="entry name" value="HATPase_c"/>
    <property type="match status" value="1"/>
</dbReference>
<dbReference type="PRINTS" id="PR00344">
    <property type="entry name" value="BCTRLSENSOR"/>
</dbReference>
<evidence type="ECO:0000256" key="5">
    <source>
        <dbReference type="ARBA" id="ARBA00023012"/>
    </source>
</evidence>
<dbReference type="PANTHER" id="PTHR43711">
    <property type="entry name" value="TWO-COMPONENT HISTIDINE KINASE"/>
    <property type="match status" value="1"/>
</dbReference>
<dbReference type="EMBL" id="BFEA01000143">
    <property type="protein sequence ID" value="GBG71236.1"/>
    <property type="molecule type" value="Genomic_DNA"/>
</dbReference>
<keyword evidence="3" id="KW-0808">Transferase</keyword>
<evidence type="ECO:0000313" key="7">
    <source>
        <dbReference type="EMBL" id="GBG71236.1"/>
    </source>
</evidence>
<accession>A0A388KME8</accession>
<evidence type="ECO:0000256" key="3">
    <source>
        <dbReference type="ARBA" id="ARBA00022679"/>
    </source>
</evidence>
<evidence type="ECO:0000256" key="2">
    <source>
        <dbReference type="ARBA" id="ARBA00012438"/>
    </source>
</evidence>
<dbReference type="Gene3D" id="3.30.565.10">
    <property type="entry name" value="Histidine kinase-like ATPase, C-terminal domain"/>
    <property type="match status" value="1"/>
</dbReference>
<dbReference type="PROSITE" id="PS50109">
    <property type="entry name" value="HIS_KIN"/>
    <property type="match status" value="1"/>
</dbReference>
<reference evidence="7 8" key="1">
    <citation type="journal article" date="2018" name="Cell">
        <title>The Chara Genome: Secondary Complexity and Implications for Plant Terrestrialization.</title>
        <authorList>
            <person name="Nishiyama T."/>
            <person name="Sakayama H."/>
            <person name="Vries J.D."/>
            <person name="Buschmann H."/>
            <person name="Saint-Marcoux D."/>
            <person name="Ullrich K.K."/>
            <person name="Haas F.B."/>
            <person name="Vanderstraeten L."/>
            <person name="Becker D."/>
            <person name="Lang D."/>
            <person name="Vosolsobe S."/>
            <person name="Rombauts S."/>
            <person name="Wilhelmsson P.K.I."/>
            <person name="Janitza P."/>
            <person name="Kern R."/>
            <person name="Heyl A."/>
            <person name="Rumpler F."/>
            <person name="Villalobos L.I.A.C."/>
            <person name="Clay J.M."/>
            <person name="Skokan R."/>
            <person name="Toyoda A."/>
            <person name="Suzuki Y."/>
            <person name="Kagoshima H."/>
            <person name="Schijlen E."/>
            <person name="Tajeshwar N."/>
            <person name="Catarino B."/>
            <person name="Hetherington A.J."/>
            <person name="Saltykova A."/>
            <person name="Bonnot C."/>
            <person name="Breuninger H."/>
            <person name="Symeonidi A."/>
            <person name="Radhakrishnan G.V."/>
            <person name="Van Nieuwerburgh F."/>
            <person name="Deforce D."/>
            <person name="Chang C."/>
            <person name="Karol K.G."/>
            <person name="Hedrich R."/>
            <person name="Ulvskov P."/>
            <person name="Glockner G."/>
            <person name="Delwiche C.F."/>
            <person name="Petrasek J."/>
            <person name="Van de Peer Y."/>
            <person name="Friml J."/>
            <person name="Beilby M."/>
            <person name="Dolan L."/>
            <person name="Kohara Y."/>
            <person name="Sugano S."/>
            <person name="Fujiyama A."/>
            <person name="Delaux P.-M."/>
            <person name="Quint M."/>
            <person name="TheiBen G."/>
            <person name="Hagemann M."/>
            <person name="Harholt J."/>
            <person name="Dunand C."/>
            <person name="Zachgo S."/>
            <person name="Langdale J."/>
            <person name="Maumus F."/>
            <person name="Straeten D.V.D."/>
            <person name="Gould S.B."/>
            <person name="Rensing S.A."/>
        </authorList>
    </citation>
    <scope>NUCLEOTIDE SEQUENCE [LARGE SCALE GENOMIC DNA]</scope>
    <source>
        <strain evidence="7 8">S276</strain>
    </source>
</reference>
<dbReference type="Gramene" id="GBG71236">
    <property type="protein sequence ID" value="GBG71236"/>
    <property type="gene ID" value="CBR_g8539"/>
</dbReference>
<name>A0A388KME8_CHABU</name>
<comment type="catalytic activity">
    <reaction evidence="1">
        <text>ATP + protein L-histidine = ADP + protein N-phospho-L-histidine.</text>
        <dbReference type="EC" id="2.7.13.3"/>
    </reaction>
</comment>
<gene>
    <name evidence="7" type="ORF">CBR_g8539</name>
</gene>
<dbReference type="SUPFAM" id="SSF55874">
    <property type="entry name" value="ATPase domain of HSP90 chaperone/DNA topoisomerase II/histidine kinase"/>
    <property type="match status" value="1"/>
</dbReference>
<evidence type="ECO:0000313" key="8">
    <source>
        <dbReference type="Proteomes" id="UP000265515"/>
    </source>
</evidence>
<dbReference type="EC" id="2.7.13.3" evidence="2"/>